<keyword evidence="1" id="KW-0732">Signal</keyword>
<reference evidence="2 3" key="1">
    <citation type="submission" date="2019-10" db="EMBL/GenBank/DDBJ databases">
        <title>New species of Slilvanegrellaceae.</title>
        <authorList>
            <person name="Pitt A."/>
            <person name="Hahn M.W."/>
        </authorList>
    </citation>
    <scope>NUCLEOTIDE SEQUENCE [LARGE SCALE GENOMIC DNA]</scope>
    <source>
        <strain evidence="2 3">SP-Ram-0.45-NSY-1</strain>
    </source>
</reference>
<proteinExistence type="predicted"/>
<feature type="signal peptide" evidence="1">
    <location>
        <begin position="1"/>
        <end position="19"/>
    </location>
</feature>
<accession>A0A6N6VZR1</accession>
<evidence type="ECO:0000313" key="3">
    <source>
        <dbReference type="Proteomes" id="UP000437748"/>
    </source>
</evidence>
<protein>
    <submittedName>
        <fullName evidence="2">Uncharacterized protein</fullName>
    </submittedName>
</protein>
<organism evidence="2 3">
    <name type="scientific">Silvanigrella paludirubra</name>
    <dbReference type="NCBI Taxonomy" id="2499159"/>
    <lineage>
        <taxon>Bacteria</taxon>
        <taxon>Pseudomonadati</taxon>
        <taxon>Bdellovibrionota</taxon>
        <taxon>Oligoflexia</taxon>
        <taxon>Silvanigrellales</taxon>
        <taxon>Silvanigrellaceae</taxon>
        <taxon>Silvanigrella</taxon>
    </lineage>
</organism>
<comment type="caution">
    <text evidence="2">The sequence shown here is derived from an EMBL/GenBank/DDBJ whole genome shotgun (WGS) entry which is preliminary data.</text>
</comment>
<gene>
    <name evidence="2" type="ORF">GCL60_07220</name>
</gene>
<evidence type="ECO:0000256" key="1">
    <source>
        <dbReference type="SAM" id="SignalP"/>
    </source>
</evidence>
<sequence length="106" mass="12429">MFKYIFAIVLILLNFYSHAAENKCTKCYKSCINKPNYNILDSEEVIKFLKEGKISIIKDQDNILSNSDKTSLKNNLFYKEGSYYVNQNLRFILICKCCDQCLKKEC</sequence>
<dbReference type="Proteomes" id="UP000437748">
    <property type="component" value="Unassembled WGS sequence"/>
</dbReference>
<dbReference type="OrthoDB" id="9890399at2"/>
<dbReference type="RefSeq" id="WP_153419808.1">
    <property type="nucleotide sequence ID" value="NZ_WFLM01000002.1"/>
</dbReference>
<evidence type="ECO:0000313" key="2">
    <source>
        <dbReference type="EMBL" id="KAB8040048.1"/>
    </source>
</evidence>
<dbReference type="EMBL" id="WFLM01000002">
    <property type="protein sequence ID" value="KAB8040048.1"/>
    <property type="molecule type" value="Genomic_DNA"/>
</dbReference>
<name>A0A6N6VZR1_9BACT</name>
<dbReference type="AlphaFoldDB" id="A0A6N6VZR1"/>
<feature type="chain" id="PRO_5026729202" evidence="1">
    <location>
        <begin position="20"/>
        <end position="106"/>
    </location>
</feature>
<keyword evidence="3" id="KW-1185">Reference proteome</keyword>